<reference evidence="1 2" key="1">
    <citation type="journal article" date="2006" name="Nature">
        <title>Global trends of whole-genome duplications revealed by the ciliate Paramecium tetraurelia.</title>
        <authorList>
            <consortium name="Genoscope"/>
            <person name="Aury J.-M."/>
            <person name="Jaillon O."/>
            <person name="Duret L."/>
            <person name="Noel B."/>
            <person name="Jubin C."/>
            <person name="Porcel B.M."/>
            <person name="Segurens B."/>
            <person name="Daubin V."/>
            <person name="Anthouard V."/>
            <person name="Aiach N."/>
            <person name="Arnaiz O."/>
            <person name="Billaut A."/>
            <person name="Beisson J."/>
            <person name="Blanc I."/>
            <person name="Bouhouche K."/>
            <person name="Camara F."/>
            <person name="Duharcourt S."/>
            <person name="Guigo R."/>
            <person name="Gogendeau D."/>
            <person name="Katinka M."/>
            <person name="Keller A.-M."/>
            <person name="Kissmehl R."/>
            <person name="Klotz C."/>
            <person name="Koll F."/>
            <person name="Le Moue A."/>
            <person name="Lepere C."/>
            <person name="Malinsky S."/>
            <person name="Nowacki M."/>
            <person name="Nowak J.K."/>
            <person name="Plattner H."/>
            <person name="Poulain J."/>
            <person name="Ruiz F."/>
            <person name="Serrano V."/>
            <person name="Zagulski M."/>
            <person name="Dessen P."/>
            <person name="Betermier M."/>
            <person name="Weissenbach J."/>
            <person name="Scarpelli C."/>
            <person name="Schachter V."/>
            <person name="Sperling L."/>
            <person name="Meyer E."/>
            <person name="Cohen J."/>
            <person name="Wincker P."/>
        </authorList>
    </citation>
    <scope>NUCLEOTIDE SEQUENCE [LARGE SCALE GENOMIC DNA]</scope>
    <source>
        <strain evidence="1 2">Stock d4-2</strain>
    </source>
</reference>
<proteinExistence type="predicted"/>
<dbReference type="EMBL" id="CT868649">
    <property type="protein sequence ID" value="CAK88018.1"/>
    <property type="molecule type" value="Genomic_DNA"/>
</dbReference>
<dbReference type="KEGG" id="ptm:GSPATT00002986001"/>
<keyword evidence="2" id="KW-1185">Reference proteome</keyword>
<protein>
    <submittedName>
        <fullName evidence="1">Uncharacterized protein</fullName>
    </submittedName>
</protein>
<name>A0DYA1_PARTE</name>
<dbReference type="RefSeq" id="XP_001455415.1">
    <property type="nucleotide sequence ID" value="XM_001455378.1"/>
</dbReference>
<dbReference type="InParanoid" id="A0DYA1"/>
<evidence type="ECO:0000313" key="2">
    <source>
        <dbReference type="Proteomes" id="UP000000600"/>
    </source>
</evidence>
<evidence type="ECO:0000313" key="1">
    <source>
        <dbReference type="EMBL" id="CAK88018.1"/>
    </source>
</evidence>
<accession>A0DYA1</accession>
<sequence>MNKLKTTTITSNEQIRDDNIHQNSLANQESLLQAQQTNQDDQQQNIVPIDDQSKVQLPLQSKQDFIAQMKALLKTQQLQKTDDVEKKDNEVENIQIEKIPKRTNNLMQLNQKVKLIINCVVLAIKKE</sequence>
<dbReference type="HOGENOM" id="CLU_1974838_0_0_1"/>
<dbReference type="AlphaFoldDB" id="A0DYA1"/>
<gene>
    <name evidence="1" type="ORF">GSPATT00002986001</name>
</gene>
<dbReference type="Proteomes" id="UP000000600">
    <property type="component" value="Unassembled WGS sequence"/>
</dbReference>
<dbReference type="GeneID" id="5041200"/>
<organism evidence="1 2">
    <name type="scientific">Paramecium tetraurelia</name>
    <dbReference type="NCBI Taxonomy" id="5888"/>
    <lineage>
        <taxon>Eukaryota</taxon>
        <taxon>Sar</taxon>
        <taxon>Alveolata</taxon>
        <taxon>Ciliophora</taxon>
        <taxon>Intramacronucleata</taxon>
        <taxon>Oligohymenophorea</taxon>
        <taxon>Peniculida</taxon>
        <taxon>Parameciidae</taxon>
        <taxon>Paramecium</taxon>
    </lineage>
</organism>